<comment type="caution">
    <text evidence="2">The sequence shown here is derived from an EMBL/GenBank/DDBJ whole genome shotgun (WGS) entry which is preliminary data.</text>
</comment>
<organism evidence="2 3">
    <name type="scientific">Priestia taiwanensis</name>
    <dbReference type="NCBI Taxonomy" id="1347902"/>
    <lineage>
        <taxon>Bacteria</taxon>
        <taxon>Bacillati</taxon>
        <taxon>Bacillota</taxon>
        <taxon>Bacilli</taxon>
        <taxon>Bacillales</taxon>
        <taxon>Bacillaceae</taxon>
        <taxon>Priestia</taxon>
    </lineage>
</organism>
<keyword evidence="3" id="KW-1185">Reference proteome</keyword>
<dbReference type="Proteomes" id="UP000605259">
    <property type="component" value="Unassembled WGS sequence"/>
</dbReference>
<dbReference type="RefSeq" id="WP_188388584.1">
    <property type="nucleotide sequence ID" value="NZ_BMFK01000001.1"/>
</dbReference>
<reference evidence="2" key="1">
    <citation type="journal article" date="2014" name="Int. J. Syst. Evol. Microbiol.">
        <title>Complete genome sequence of Corynebacterium casei LMG S-19264T (=DSM 44701T), isolated from a smear-ripened cheese.</title>
        <authorList>
            <consortium name="US DOE Joint Genome Institute (JGI-PGF)"/>
            <person name="Walter F."/>
            <person name="Albersmeier A."/>
            <person name="Kalinowski J."/>
            <person name="Ruckert C."/>
        </authorList>
    </citation>
    <scope>NUCLEOTIDE SEQUENCE</scope>
    <source>
        <strain evidence="2">CGMCC 1.12698</strain>
    </source>
</reference>
<dbReference type="GO" id="GO:0046983">
    <property type="term" value="F:protein dimerization activity"/>
    <property type="evidence" value="ECO:0007669"/>
    <property type="project" value="InterPro"/>
</dbReference>
<protein>
    <recommendedName>
        <fullName evidence="1">Sin domain-containing protein</fullName>
    </recommendedName>
</protein>
<proteinExistence type="predicted"/>
<reference evidence="2" key="2">
    <citation type="submission" date="2020-09" db="EMBL/GenBank/DDBJ databases">
        <authorList>
            <person name="Sun Q."/>
            <person name="Zhou Y."/>
        </authorList>
    </citation>
    <scope>NUCLEOTIDE SEQUENCE</scope>
    <source>
        <strain evidence="2">CGMCC 1.12698</strain>
    </source>
</reference>
<dbReference type="SUPFAM" id="SSF47406">
    <property type="entry name" value="SinR repressor dimerisation domain-like"/>
    <property type="match status" value="1"/>
</dbReference>
<evidence type="ECO:0000313" key="2">
    <source>
        <dbReference type="EMBL" id="GGE73461.1"/>
    </source>
</evidence>
<name>A0A917AVH5_9BACI</name>
<dbReference type="EMBL" id="BMFK01000001">
    <property type="protein sequence ID" value="GGE73461.1"/>
    <property type="molecule type" value="Genomic_DNA"/>
</dbReference>
<dbReference type="GO" id="GO:0006355">
    <property type="term" value="P:regulation of DNA-templated transcription"/>
    <property type="evidence" value="ECO:0007669"/>
    <property type="project" value="InterPro"/>
</dbReference>
<evidence type="ECO:0000259" key="1">
    <source>
        <dbReference type="PROSITE" id="PS51500"/>
    </source>
</evidence>
<accession>A0A917AVH5</accession>
<dbReference type="InterPro" id="IPR036281">
    <property type="entry name" value="SinR/SinI_dimer_dom_sf"/>
</dbReference>
<evidence type="ECO:0000313" key="3">
    <source>
        <dbReference type="Proteomes" id="UP000605259"/>
    </source>
</evidence>
<dbReference type="Pfam" id="PF08671">
    <property type="entry name" value="SinI"/>
    <property type="match status" value="1"/>
</dbReference>
<dbReference type="AlphaFoldDB" id="A0A917AVH5"/>
<dbReference type="PROSITE" id="PS51500">
    <property type="entry name" value="SIN"/>
    <property type="match status" value="1"/>
</dbReference>
<sequence>MTIQNAEIESLDIEWIDLMKQAKQLGLSPQDVLQFLQQATEEK</sequence>
<dbReference type="InterPro" id="IPR010981">
    <property type="entry name" value="SinR/SinI_dimer_dom"/>
</dbReference>
<gene>
    <name evidence="2" type="ORF">GCM10007140_24160</name>
</gene>
<feature type="domain" description="Sin" evidence="1">
    <location>
        <begin position="2"/>
        <end position="40"/>
    </location>
</feature>